<keyword evidence="2" id="KW-1185">Reference proteome</keyword>
<evidence type="ECO:0000313" key="1">
    <source>
        <dbReference type="EMBL" id="KAF2242548.1"/>
    </source>
</evidence>
<sequence length="310" mass="34342">MARACFLLVPRIFLGSDGSRTGRWRQEPLCSVSSSPPPLPPLRTHRRALRNSNSSCHPRAPHDIVRQRRATLQPWPPVIPATAHSMASPRPHRGQHRPSSSLAAVALLEAAARGAESSLANLTAHTESLYSLRPEMKSLARGRRTDWLAKPDATATDKWQSEREALGTYTYNSLLFLLCSPSSRFFGPRCVTSEHRFRPCWRTPHQWDVPQSRTDDAVDVSPPAPLFSPPSSIQPLLEPPFSFKAERVIDCRITCSQNLHLAYASQHAFEIGSSDSGRTPPLPHLEMLQHHREASSPAVVAPASFSASRP</sequence>
<dbReference type="EMBL" id="ML987207">
    <property type="protein sequence ID" value="KAF2242548.1"/>
    <property type="molecule type" value="Genomic_DNA"/>
</dbReference>
<proteinExistence type="predicted"/>
<dbReference type="Proteomes" id="UP000800094">
    <property type="component" value="Unassembled WGS sequence"/>
</dbReference>
<organism evidence="1 2">
    <name type="scientific">Trematosphaeria pertusa</name>
    <dbReference type="NCBI Taxonomy" id="390896"/>
    <lineage>
        <taxon>Eukaryota</taxon>
        <taxon>Fungi</taxon>
        <taxon>Dikarya</taxon>
        <taxon>Ascomycota</taxon>
        <taxon>Pezizomycotina</taxon>
        <taxon>Dothideomycetes</taxon>
        <taxon>Pleosporomycetidae</taxon>
        <taxon>Pleosporales</taxon>
        <taxon>Massarineae</taxon>
        <taxon>Trematosphaeriaceae</taxon>
        <taxon>Trematosphaeria</taxon>
    </lineage>
</organism>
<gene>
    <name evidence="1" type="ORF">BU26DRAFT_128370</name>
</gene>
<reference evidence="1" key="1">
    <citation type="journal article" date="2020" name="Stud. Mycol.">
        <title>101 Dothideomycetes genomes: a test case for predicting lifestyles and emergence of pathogens.</title>
        <authorList>
            <person name="Haridas S."/>
            <person name="Albert R."/>
            <person name="Binder M."/>
            <person name="Bloem J."/>
            <person name="Labutti K."/>
            <person name="Salamov A."/>
            <person name="Andreopoulos B."/>
            <person name="Baker S."/>
            <person name="Barry K."/>
            <person name="Bills G."/>
            <person name="Bluhm B."/>
            <person name="Cannon C."/>
            <person name="Castanera R."/>
            <person name="Culley D."/>
            <person name="Daum C."/>
            <person name="Ezra D."/>
            <person name="Gonzalez J."/>
            <person name="Henrissat B."/>
            <person name="Kuo A."/>
            <person name="Liang C."/>
            <person name="Lipzen A."/>
            <person name="Lutzoni F."/>
            <person name="Magnuson J."/>
            <person name="Mondo S."/>
            <person name="Nolan M."/>
            <person name="Ohm R."/>
            <person name="Pangilinan J."/>
            <person name="Park H.-J."/>
            <person name="Ramirez L."/>
            <person name="Alfaro M."/>
            <person name="Sun H."/>
            <person name="Tritt A."/>
            <person name="Yoshinaga Y."/>
            <person name="Zwiers L.-H."/>
            <person name="Turgeon B."/>
            <person name="Goodwin S."/>
            <person name="Spatafora J."/>
            <person name="Crous P."/>
            <person name="Grigoriev I."/>
        </authorList>
    </citation>
    <scope>NUCLEOTIDE SEQUENCE</scope>
    <source>
        <strain evidence="1">CBS 122368</strain>
    </source>
</reference>
<dbReference type="GeneID" id="54572941"/>
<dbReference type="RefSeq" id="XP_033677552.1">
    <property type="nucleotide sequence ID" value="XM_033819611.1"/>
</dbReference>
<dbReference type="AlphaFoldDB" id="A0A6A6HXP4"/>
<name>A0A6A6HXP4_9PLEO</name>
<evidence type="ECO:0000313" key="2">
    <source>
        <dbReference type="Proteomes" id="UP000800094"/>
    </source>
</evidence>
<accession>A0A6A6HXP4</accession>
<protein>
    <submittedName>
        <fullName evidence="1">Uncharacterized protein</fullName>
    </submittedName>
</protein>